<name>A0AAX3ZBN6_STRRO</name>
<dbReference type="Proteomes" id="UP001231701">
    <property type="component" value="Chromosome"/>
</dbReference>
<reference evidence="3" key="1">
    <citation type="submission" date="2023-03" db="EMBL/GenBank/DDBJ databases">
        <title>Borrelidin-producing and root-colonizing Streptomyces rochei is a potent biopesticide for soil-borne oomycete-caused plant diseases.</title>
        <authorList>
            <person name="Zhou D."/>
            <person name="Wang X."/>
            <person name="Navarro-Munoz J.C."/>
            <person name="Li W."/>
            <person name="Li J."/>
            <person name="Jiu M."/>
            <person name="Deng S."/>
            <person name="Ye Y."/>
            <person name="Daly P."/>
            <person name="Wei L."/>
        </authorList>
    </citation>
    <scope>NUCLEOTIDE SEQUENCE</scope>
    <source>
        <strain evidence="3">JK1</strain>
    </source>
</reference>
<dbReference type="GeneID" id="90940866"/>
<gene>
    <name evidence="3" type="ORF">P7W03_02540</name>
</gene>
<keyword evidence="2" id="KW-0812">Transmembrane</keyword>
<dbReference type="AlphaFoldDB" id="A0AAX3ZBN6"/>
<dbReference type="EMBL" id="CP121271">
    <property type="protein sequence ID" value="WMC84499.1"/>
    <property type="molecule type" value="Genomic_DNA"/>
</dbReference>
<organism evidence="3 4">
    <name type="scientific">Streptomyces rochei</name>
    <name type="common">Streptomyces parvullus</name>
    <dbReference type="NCBI Taxonomy" id="1928"/>
    <lineage>
        <taxon>Bacteria</taxon>
        <taxon>Bacillati</taxon>
        <taxon>Actinomycetota</taxon>
        <taxon>Actinomycetes</taxon>
        <taxon>Kitasatosporales</taxon>
        <taxon>Streptomycetaceae</taxon>
        <taxon>Streptomyces</taxon>
        <taxon>Streptomyces rochei group</taxon>
    </lineage>
</organism>
<evidence type="ECO:0008006" key="5">
    <source>
        <dbReference type="Google" id="ProtNLM"/>
    </source>
</evidence>
<evidence type="ECO:0000256" key="2">
    <source>
        <dbReference type="SAM" id="Phobius"/>
    </source>
</evidence>
<evidence type="ECO:0000256" key="1">
    <source>
        <dbReference type="SAM" id="MobiDB-lite"/>
    </source>
</evidence>
<keyword evidence="2" id="KW-1133">Transmembrane helix</keyword>
<protein>
    <recommendedName>
        <fullName evidence="5">Secreted protein</fullName>
    </recommendedName>
</protein>
<feature type="transmembrane region" description="Helical" evidence="2">
    <location>
        <begin position="6"/>
        <end position="25"/>
    </location>
</feature>
<feature type="region of interest" description="Disordered" evidence="1">
    <location>
        <begin position="181"/>
        <end position="203"/>
    </location>
</feature>
<accession>A0AAX3ZBN6</accession>
<evidence type="ECO:0000313" key="4">
    <source>
        <dbReference type="Proteomes" id="UP001231701"/>
    </source>
</evidence>
<proteinExistence type="predicted"/>
<evidence type="ECO:0000313" key="3">
    <source>
        <dbReference type="EMBL" id="WMC84499.1"/>
    </source>
</evidence>
<dbReference type="RefSeq" id="WP_030969783.1">
    <property type="nucleotide sequence ID" value="NZ_CP121271.1"/>
</dbReference>
<sequence>MGGATLALVAAVVGGLVSLVSVWFTQRSARRMRELELAHTERHRQEDREQARRDRLFAERHAGYIRFSAATRAVRDVLAACLHDFRRDGALTEARRSDLAERWNAYVVQHAEAHIIVSNEVLEAVGRVNGALRRTYGLVQRLDAGPAGPDVTTEALRRRLDDLWEPLEYLRETMRGDLGLDEPALPAAVTDDSRTSGARAPDA</sequence>
<keyword evidence="2" id="KW-0472">Membrane</keyword>